<comment type="subcellular location">
    <subcellularLocation>
        <location evidence="1">Cell outer membrane</location>
    </subcellularLocation>
</comment>
<dbReference type="GO" id="GO:0009279">
    <property type="term" value="C:cell outer membrane"/>
    <property type="evidence" value="ECO:0007669"/>
    <property type="project" value="UniProtKB-SubCell"/>
</dbReference>
<reference evidence="4 5" key="1">
    <citation type="journal article" date="2019" name="ISME J.">
        <title>Insights into ecological role of a new deltaproteobacterial order Candidatus Acidulodesulfobacterales by metagenomics and metatranscriptomics.</title>
        <authorList>
            <person name="Tan S."/>
            <person name="Liu J."/>
            <person name="Fang Y."/>
            <person name="Hedlund B.P."/>
            <person name="Lian Z.H."/>
            <person name="Huang L.Y."/>
            <person name="Li J.T."/>
            <person name="Huang L.N."/>
            <person name="Li W.J."/>
            <person name="Jiang H.C."/>
            <person name="Dong H.L."/>
            <person name="Shu W.S."/>
        </authorList>
    </citation>
    <scope>NUCLEOTIDE SEQUENCE [LARGE SCALE GENOMIC DNA]</scope>
    <source>
        <strain evidence="4">AP2</strain>
    </source>
</reference>
<dbReference type="SUPFAM" id="SSF56935">
    <property type="entry name" value="Porins"/>
    <property type="match status" value="1"/>
</dbReference>
<dbReference type="Gene3D" id="2.40.170.20">
    <property type="entry name" value="TonB-dependent receptor, beta-barrel domain"/>
    <property type="match status" value="1"/>
</dbReference>
<keyword evidence="3" id="KW-0998">Cell outer membrane</keyword>
<evidence type="ECO:0000256" key="1">
    <source>
        <dbReference type="ARBA" id="ARBA00004442"/>
    </source>
</evidence>
<protein>
    <submittedName>
        <fullName evidence="4">TonB-dependent receptor</fullName>
    </submittedName>
</protein>
<evidence type="ECO:0000313" key="4">
    <source>
        <dbReference type="EMBL" id="RZD17277.1"/>
    </source>
</evidence>
<comment type="caution">
    <text evidence="4">The sequence shown here is derived from an EMBL/GenBank/DDBJ whole genome shotgun (WGS) entry which is preliminary data.</text>
</comment>
<dbReference type="EMBL" id="SGBC01000001">
    <property type="protein sequence ID" value="RZD17277.1"/>
    <property type="molecule type" value="Genomic_DNA"/>
</dbReference>
<organism evidence="4 5">
    <name type="scientific">Acididesulfobacter guangdongensis</name>
    <dbReference type="NCBI Taxonomy" id="2597225"/>
    <lineage>
        <taxon>Bacteria</taxon>
        <taxon>Deltaproteobacteria</taxon>
        <taxon>Candidatus Acidulodesulfobacterales</taxon>
        <taxon>Candidatus Acididesulfobacter</taxon>
    </lineage>
</organism>
<accession>A0A519BJ40</accession>
<evidence type="ECO:0000256" key="2">
    <source>
        <dbReference type="ARBA" id="ARBA00023136"/>
    </source>
</evidence>
<proteinExistence type="predicted"/>
<evidence type="ECO:0000313" key="5">
    <source>
        <dbReference type="Proteomes" id="UP000316562"/>
    </source>
</evidence>
<dbReference type="AlphaFoldDB" id="A0A519BJ40"/>
<evidence type="ECO:0000256" key="3">
    <source>
        <dbReference type="ARBA" id="ARBA00023237"/>
    </source>
</evidence>
<dbReference type="InterPro" id="IPR036942">
    <property type="entry name" value="Beta-barrel_TonB_sf"/>
</dbReference>
<sequence>MFNDNTGIPSHQTMPGYNLLNASLSFKIPFPHYVAGSPKVADIKLTVLNLLNKQYDGYEDFSSGGYYGPNTNSVGAILAYPGMPISAYATLTLKF</sequence>
<name>A0A519BJ40_ACIG2</name>
<dbReference type="Proteomes" id="UP000316562">
    <property type="component" value="Unassembled WGS sequence"/>
</dbReference>
<gene>
    <name evidence="4" type="ORF">EVJ46_03345</name>
</gene>
<keyword evidence="4" id="KW-0675">Receptor</keyword>
<keyword evidence="2" id="KW-0472">Membrane</keyword>